<proteinExistence type="predicted"/>
<dbReference type="InterPro" id="IPR029058">
    <property type="entry name" value="AB_hydrolase_fold"/>
</dbReference>
<dbReference type="EMBL" id="CP063189">
    <property type="protein sequence ID" value="WCZ31568.1"/>
    <property type="molecule type" value="Genomic_DNA"/>
</dbReference>
<dbReference type="SUPFAM" id="SSF53474">
    <property type="entry name" value="alpha/beta-Hydrolases"/>
    <property type="match status" value="1"/>
</dbReference>
<dbReference type="Gene3D" id="3.40.50.1820">
    <property type="entry name" value="alpha/beta hydrolase"/>
    <property type="match status" value="1"/>
</dbReference>
<protein>
    <recommendedName>
        <fullName evidence="3">Alpha/beta hydrolase</fullName>
    </recommendedName>
</protein>
<reference evidence="1 2" key="1">
    <citation type="submission" date="2020-10" db="EMBL/GenBank/DDBJ databases">
        <title>Complete genome sequence of Corynebacterium massiliense DSM 45435, type strain of Corynebacterium massiliense.</title>
        <authorList>
            <person name="Busche T."/>
            <person name="Kalinowski J."/>
            <person name="Ruckert C."/>
        </authorList>
    </citation>
    <scope>NUCLEOTIDE SEQUENCE [LARGE SCALE GENOMIC DNA]</scope>
    <source>
        <strain evidence="1 2">DSM 45435</strain>
    </source>
</reference>
<dbReference type="RefSeq" id="WP_022863184.1">
    <property type="nucleotide sequence ID" value="NZ_ATVG01000007.1"/>
</dbReference>
<evidence type="ECO:0000313" key="1">
    <source>
        <dbReference type="EMBL" id="WCZ31568.1"/>
    </source>
</evidence>
<sequence length="259" mass="28061">MTDTQWTIGGNEQGLTQQQQLAELCSYLDAHYEKEPADNYYAKLPDRITHASMLLLGSAVDHSMPGVAYTEGVESASVPELNATRFTGSAAGESTTWVISLHPGDAWRGDGAPVEMQWRPEVAAVANLAGVVALDVDYSLAPDRREAVRRAIAYARDAGAQTVVLWGYAAGAALAVQCAADSDALVLTFPDLPGETLPDDLPVFIQVASEEDSCTITANDVREYVSRRFVSTPEVARQRIVDVSRKLVSIGNWQEHPRD</sequence>
<gene>
    <name evidence="1" type="ORF">CMASS_00485</name>
</gene>
<evidence type="ECO:0000313" key="2">
    <source>
        <dbReference type="Proteomes" id="UP001220064"/>
    </source>
</evidence>
<keyword evidence="2" id="KW-1185">Reference proteome</keyword>
<name>A0ABY7U4G0_9CORY</name>
<dbReference type="Proteomes" id="UP001220064">
    <property type="component" value="Chromosome"/>
</dbReference>
<evidence type="ECO:0008006" key="3">
    <source>
        <dbReference type="Google" id="ProtNLM"/>
    </source>
</evidence>
<accession>A0ABY7U4G0</accession>
<organism evidence="1 2">
    <name type="scientific">Corynebacterium massiliense DSM 45435</name>
    <dbReference type="NCBI Taxonomy" id="1121364"/>
    <lineage>
        <taxon>Bacteria</taxon>
        <taxon>Bacillati</taxon>
        <taxon>Actinomycetota</taxon>
        <taxon>Actinomycetes</taxon>
        <taxon>Mycobacteriales</taxon>
        <taxon>Corynebacteriaceae</taxon>
        <taxon>Corynebacterium</taxon>
    </lineage>
</organism>